<comment type="caution">
    <text evidence="2">The sequence shown here is derived from an EMBL/GenBank/DDBJ whole genome shotgun (WGS) entry which is preliminary data.</text>
</comment>
<dbReference type="EMBL" id="JBHSBN010000003">
    <property type="protein sequence ID" value="MFC4105558.1"/>
    <property type="molecule type" value="Genomic_DNA"/>
</dbReference>
<dbReference type="Proteomes" id="UP001595868">
    <property type="component" value="Unassembled WGS sequence"/>
</dbReference>
<name>A0ABV8KHQ4_9ACTN</name>
<dbReference type="Pfam" id="PF13338">
    <property type="entry name" value="AbiEi_4"/>
    <property type="match status" value="1"/>
</dbReference>
<evidence type="ECO:0000259" key="1">
    <source>
        <dbReference type="Pfam" id="PF13338"/>
    </source>
</evidence>
<organism evidence="2 3">
    <name type="scientific">Micromonospora zhanjiangensis</name>
    <dbReference type="NCBI Taxonomy" id="1522057"/>
    <lineage>
        <taxon>Bacteria</taxon>
        <taxon>Bacillati</taxon>
        <taxon>Actinomycetota</taxon>
        <taxon>Actinomycetes</taxon>
        <taxon>Micromonosporales</taxon>
        <taxon>Micromonosporaceae</taxon>
        <taxon>Micromonospora</taxon>
    </lineage>
</organism>
<gene>
    <name evidence="2" type="ORF">ACFOX0_06355</name>
</gene>
<protein>
    <submittedName>
        <fullName evidence="2">Type IV toxin-antitoxin system AbiEi family antitoxin domain-containing protein</fullName>
    </submittedName>
</protein>
<proteinExistence type="predicted"/>
<feature type="domain" description="AbiEi antitoxin N-terminal" evidence="1">
    <location>
        <begin position="4"/>
        <end position="40"/>
    </location>
</feature>
<evidence type="ECO:0000313" key="3">
    <source>
        <dbReference type="Proteomes" id="UP001595868"/>
    </source>
</evidence>
<sequence length="314" mass="34891">MFDELVARQHGVVTRQQAYAAGLTRAQIEARLRSGRWQRMIGWTYATFSGVPPRRAVLWAVVLRAGRGATLSHETAAELQGLTDRPAPLVHVTVPAGRRVEPMSGVVVHHAAAIDRARHPTRLPPQTRIEETALDLAQRARTLDEAVGWLSRACGGRLTTASRLLRAMAVRARVRWRAELTAALGDVADGCHSLLELRYLRGVERAHGLPTGERQAARSRRGGRWYDDVRYRRYGTRVELDGRAAHPVDRRRRDARRDNAAAVNGETTLRYGWSDATTGACDTAAEVATVLRRNGWVGRPRPCRTDCPAPTQTR</sequence>
<keyword evidence="3" id="KW-1185">Reference proteome</keyword>
<dbReference type="RefSeq" id="WP_377542685.1">
    <property type="nucleotide sequence ID" value="NZ_JBHSBN010000003.1"/>
</dbReference>
<reference evidence="3" key="1">
    <citation type="journal article" date="2019" name="Int. J. Syst. Evol. Microbiol.">
        <title>The Global Catalogue of Microorganisms (GCM) 10K type strain sequencing project: providing services to taxonomists for standard genome sequencing and annotation.</title>
        <authorList>
            <consortium name="The Broad Institute Genomics Platform"/>
            <consortium name="The Broad Institute Genome Sequencing Center for Infectious Disease"/>
            <person name="Wu L."/>
            <person name="Ma J."/>
        </authorList>
    </citation>
    <scope>NUCLEOTIDE SEQUENCE [LARGE SCALE GENOMIC DNA]</scope>
    <source>
        <strain evidence="3">2902at01</strain>
    </source>
</reference>
<accession>A0ABV8KHQ4</accession>
<evidence type="ECO:0000313" key="2">
    <source>
        <dbReference type="EMBL" id="MFC4105558.1"/>
    </source>
</evidence>
<dbReference type="InterPro" id="IPR025159">
    <property type="entry name" value="AbiEi_N"/>
</dbReference>